<reference evidence="2 3" key="1">
    <citation type="journal article" date="2020" name="ISME J.">
        <title>Comparative genomics reveals insights into cyanobacterial evolution and habitat adaptation.</title>
        <authorList>
            <person name="Chen M.Y."/>
            <person name="Teng W.K."/>
            <person name="Zhao L."/>
            <person name="Hu C.X."/>
            <person name="Zhou Y.K."/>
            <person name="Han B.P."/>
            <person name="Song L.R."/>
            <person name="Shu W.S."/>
        </authorList>
    </citation>
    <scope>NUCLEOTIDE SEQUENCE [LARGE SCALE GENOMIC DNA]</scope>
    <source>
        <strain evidence="2 3">FACHB-159</strain>
    </source>
</reference>
<proteinExistence type="predicted"/>
<evidence type="ECO:0000313" key="3">
    <source>
        <dbReference type="Proteomes" id="UP000637383"/>
    </source>
</evidence>
<protein>
    <submittedName>
        <fullName evidence="2">Type II toxin-antitoxin system RelE/ParE family toxin</fullName>
    </submittedName>
</protein>
<dbReference type="Gene3D" id="3.30.2310.20">
    <property type="entry name" value="RelE-like"/>
    <property type="match status" value="1"/>
</dbReference>
<evidence type="ECO:0000313" key="2">
    <source>
        <dbReference type="EMBL" id="MBD2732698.1"/>
    </source>
</evidence>
<dbReference type="Pfam" id="PF05016">
    <property type="entry name" value="ParE_toxin"/>
    <property type="match status" value="1"/>
</dbReference>
<comment type="caution">
    <text evidence="2">The sequence shown here is derived from an EMBL/GenBank/DDBJ whole genome shotgun (WGS) entry which is preliminary data.</text>
</comment>
<dbReference type="EMBL" id="JACJTU010000001">
    <property type="protein sequence ID" value="MBD2732698.1"/>
    <property type="molecule type" value="Genomic_DNA"/>
</dbReference>
<organism evidence="2 3">
    <name type="scientific">Nostoc paludosum FACHB-159</name>
    <dbReference type="NCBI Taxonomy" id="2692908"/>
    <lineage>
        <taxon>Bacteria</taxon>
        <taxon>Bacillati</taxon>
        <taxon>Cyanobacteriota</taxon>
        <taxon>Cyanophyceae</taxon>
        <taxon>Nostocales</taxon>
        <taxon>Nostocaceae</taxon>
        <taxon>Nostoc</taxon>
    </lineage>
</organism>
<keyword evidence="1" id="KW-1277">Toxin-antitoxin system</keyword>
<sequence length="99" mass="11915">MARKLTILTAAELDIIEAYDWYEGREFGLGAEFLRCVDACLNLIQRQPSTYQIVHESYRRATIRRFPYVVFYEFNEQEIIIYAVFHCSQDPEKWRTRLQ</sequence>
<dbReference type="Proteomes" id="UP000637383">
    <property type="component" value="Unassembled WGS sequence"/>
</dbReference>
<dbReference type="InterPro" id="IPR035093">
    <property type="entry name" value="RelE/ParE_toxin_dom_sf"/>
</dbReference>
<dbReference type="RefSeq" id="WP_190953428.1">
    <property type="nucleotide sequence ID" value="NZ_JACJTU010000001.1"/>
</dbReference>
<name>A0ABR8K255_9NOSO</name>
<gene>
    <name evidence="2" type="ORF">H6H03_02045</name>
</gene>
<keyword evidence="3" id="KW-1185">Reference proteome</keyword>
<accession>A0ABR8K255</accession>
<evidence type="ECO:0000256" key="1">
    <source>
        <dbReference type="ARBA" id="ARBA00022649"/>
    </source>
</evidence>
<dbReference type="InterPro" id="IPR007712">
    <property type="entry name" value="RelE/ParE_toxin"/>
</dbReference>